<dbReference type="Pfam" id="PF08924">
    <property type="entry name" value="Rv2525c_GlyHyd-like"/>
    <property type="match status" value="1"/>
</dbReference>
<evidence type="ECO:0000259" key="2">
    <source>
        <dbReference type="Pfam" id="PF01471"/>
    </source>
</evidence>
<keyword evidence="1" id="KW-1133">Transmembrane helix</keyword>
<evidence type="ECO:0000313" key="5">
    <source>
        <dbReference type="Proteomes" id="UP000306855"/>
    </source>
</evidence>
<dbReference type="SUPFAM" id="SSF47090">
    <property type="entry name" value="PGBD-like"/>
    <property type="match status" value="2"/>
</dbReference>
<organism evidence="4 5">
    <name type="scientific">Ligilactobacillus murinus</name>
    <dbReference type="NCBI Taxonomy" id="1622"/>
    <lineage>
        <taxon>Bacteria</taxon>
        <taxon>Bacillati</taxon>
        <taxon>Bacillota</taxon>
        <taxon>Bacilli</taxon>
        <taxon>Lactobacillales</taxon>
        <taxon>Lactobacillaceae</taxon>
        <taxon>Ligilactobacillus</taxon>
    </lineage>
</organism>
<dbReference type="InterPro" id="IPR036365">
    <property type="entry name" value="PGBD-like_sf"/>
</dbReference>
<gene>
    <name evidence="4" type="ORF">E5340_11295</name>
</gene>
<protein>
    <submittedName>
        <fullName evidence="4">DUF1906 domain-containing protein</fullName>
    </submittedName>
</protein>
<dbReference type="InterPro" id="IPR036366">
    <property type="entry name" value="PGBDSf"/>
</dbReference>
<dbReference type="InterPro" id="IPR017853">
    <property type="entry name" value="GH"/>
</dbReference>
<dbReference type="Gene3D" id="3.20.20.80">
    <property type="entry name" value="Glycosidases"/>
    <property type="match status" value="1"/>
</dbReference>
<dbReference type="Gene3D" id="1.10.101.10">
    <property type="entry name" value="PGBD-like superfamily/PGBD"/>
    <property type="match status" value="1"/>
</dbReference>
<feature type="transmembrane region" description="Helical" evidence="1">
    <location>
        <begin position="654"/>
        <end position="680"/>
    </location>
</feature>
<sequence>MTDQKVLETQKWLNATYGSVTGFEKAPENGHTGWKTIYSLREALQHELGLSQLGEGFGDATKGALVHVITEVKPGYKGKIAKLIKGAFWCKGISSGEFDESYDADLDKAVKALQGYAGLPKDGILTVNLTAALFDMSAFVLVEGGDPNIRKMQQDLNARFSNELGVMPCDGIYQRDTNKALIYALQRTVGMSAEVANGNYGPGTVSLTPTVSSGTTGYIVQIIQYGLYVNGFYKGNFDGNFNDGVVSGIIEFRKFMNLPPFSAVADLTLIKGLLTSNGNTDRDSNTCDASTQLTKNDIANFKRFGFDIVGRYLTGTVGSGENERPKNLTISEIKRIAEGGLRLFPIYEDGGYTVEYFTSRQGIVDANIASQAARELGFPSGTTIYFAIDVDVQEGEIGSGIVPYITSLLKTLKYTEYEVGIYGTRNVCLHGEKLGVKKSFVADMSYGWSGNLGFKMPKNWAFDQFSEYPIGGTPIDQDASSGRDKGVVITDFPKGISRNEVIKKISKIVSAFGVEFGKKITISVGVLDVTLEAKAAVEPKDGAIFAIKNGKFDSASIDTWLKKTFGFSSEQADLFIQKCGEITFVTKIDVGNVIFENSIDPDGKLVASMTVNIQKYEGQYLDESLALVFGVKIPPVKFPELGLSPEEVEATKKVLGVVIIVLLVAVLCAEIAPAVAAVVAELLMDFLAALGLVA</sequence>
<keyword evidence="1" id="KW-0812">Transmembrane</keyword>
<dbReference type="SUPFAM" id="SSF51445">
    <property type="entry name" value="(Trans)glycosidases"/>
    <property type="match status" value="1"/>
</dbReference>
<name>A0A4S2E8H1_9LACO</name>
<evidence type="ECO:0000256" key="1">
    <source>
        <dbReference type="SAM" id="Phobius"/>
    </source>
</evidence>
<feature type="domain" description="Peptidoglycan binding-like" evidence="2">
    <location>
        <begin position="90"/>
        <end position="133"/>
    </location>
</feature>
<dbReference type="RefSeq" id="WP_135942520.1">
    <property type="nucleotide sequence ID" value="NZ_SRYK01000110.1"/>
</dbReference>
<dbReference type="EMBL" id="SRYK01000110">
    <property type="protein sequence ID" value="TGY51635.1"/>
    <property type="molecule type" value="Genomic_DNA"/>
</dbReference>
<reference evidence="4 5" key="1">
    <citation type="submission" date="2019-04" db="EMBL/GenBank/DDBJ databases">
        <title>Microbes associate with the intestines of laboratory mice.</title>
        <authorList>
            <person name="Navarre W."/>
            <person name="Wong E."/>
            <person name="Huang K."/>
            <person name="Tropini C."/>
            <person name="Ng K."/>
            <person name="Yu B."/>
        </authorList>
    </citation>
    <scope>NUCLEOTIDE SEQUENCE [LARGE SCALE GENOMIC DNA]</scope>
    <source>
        <strain evidence="4 5">NM26_J9</strain>
    </source>
</reference>
<comment type="caution">
    <text evidence="4">The sequence shown here is derived from an EMBL/GenBank/DDBJ whole genome shotgun (WGS) entry which is preliminary data.</text>
</comment>
<proteinExistence type="predicted"/>
<keyword evidence="1" id="KW-0472">Membrane</keyword>
<dbReference type="AlphaFoldDB" id="A0A4S2E8H1"/>
<dbReference type="CDD" id="cd06418">
    <property type="entry name" value="GH25_BacA-like"/>
    <property type="match status" value="1"/>
</dbReference>
<feature type="domain" description="Rv2525c-like glycoside hydrolase-like" evidence="3">
    <location>
        <begin position="301"/>
        <end position="464"/>
    </location>
</feature>
<evidence type="ECO:0000313" key="4">
    <source>
        <dbReference type="EMBL" id="TGY51635.1"/>
    </source>
</evidence>
<dbReference type="InterPro" id="IPR002477">
    <property type="entry name" value="Peptidoglycan-bd-like"/>
</dbReference>
<dbReference type="Pfam" id="PF01471">
    <property type="entry name" value="PG_binding_1"/>
    <property type="match status" value="1"/>
</dbReference>
<evidence type="ECO:0000259" key="3">
    <source>
        <dbReference type="Pfam" id="PF08924"/>
    </source>
</evidence>
<dbReference type="Proteomes" id="UP000306855">
    <property type="component" value="Unassembled WGS sequence"/>
</dbReference>
<dbReference type="InterPro" id="IPR015020">
    <property type="entry name" value="Rv2525c-like_Glyco_Hydro-like"/>
</dbReference>
<accession>A0A4S2E8H1</accession>